<dbReference type="CDD" id="cd18808">
    <property type="entry name" value="SF1_C_Upf1"/>
    <property type="match status" value="1"/>
</dbReference>
<accession>A0A9K3M781</accession>
<dbReference type="EMBL" id="JAGRRH010000001">
    <property type="protein sequence ID" value="KAG7374898.1"/>
    <property type="molecule type" value="Genomic_DNA"/>
</dbReference>
<evidence type="ECO:0000256" key="1">
    <source>
        <dbReference type="ARBA" id="ARBA00022741"/>
    </source>
</evidence>
<dbReference type="PANTHER" id="PTHR10887">
    <property type="entry name" value="DNA2/NAM7 HELICASE FAMILY"/>
    <property type="match status" value="1"/>
</dbReference>
<evidence type="ECO:0000313" key="9">
    <source>
        <dbReference type="EMBL" id="KAG7374898.1"/>
    </source>
</evidence>
<keyword evidence="4" id="KW-0067">ATP-binding</keyword>
<keyword evidence="1" id="KW-0547">Nucleotide-binding</keyword>
<evidence type="ECO:0000313" key="8">
    <source>
        <dbReference type="EMBL" id="KAG7338540.1"/>
    </source>
</evidence>
<reference evidence="9" key="1">
    <citation type="journal article" date="2021" name="Sci. Rep.">
        <title>Diploid genomic architecture of Nitzschia inconspicua, an elite biomass production diatom.</title>
        <authorList>
            <person name="Oliver A."/>
            <person name="Podell S."/>
            <person name="Pinowska A."/>
            <person name="Traller J.C."/>
            <person name="Smith S.R."/>
            <person name="McClure R."/>
            <person name="Beliaev A."/>
            <person name="Bohutskyi P."/>
            <person name="Hill E.A."/>
            <person name="Rabines A."/>
            <person name="Zheng H."/>
            <person name="Allen L.Z."/>
            <person name="Kuo A."/>
            <person name="Grigoriev I.V."/>
            <person name="Allen A.E."/>
            <person name="Hazlebeck D."/>
            <person name="Allen E.E."/>
        </authorList>
    </citation>
    <scope>NUCLEOTIDE SEQUENCE</scope>
    <source>
        <strain evidence="9">Hildebrandi</strain>
    </source>
</reference>
<dbReference type="GO" id="GO:0006369">
    <property type="term" value="P:termination of RNA polymerase II transcription"/>
    <property type="evidence" value="ECO:0007669"/>
    <property type="project" value="TreeGrafter"/>
</dbReference>
<dbReference type="Pfam" id="PF13086">
    <property type="entry name" value="AAA_11"/>
    <property type="match status" value="1"/>
</dbReference>
<dbReference type="GO" id="GO:0016604">
    <property type="term" value="C:nuclear body"/>
    <property type="evidence" value="ECO:0007669"/>
    <property type="project" value="TreeGrafter"/>
</dbReference>
<dbReference type="GO" id="GO:0001147">
    <property type="term" value="F:transcription termination site sequence-specific DNA binding"/>
    <property type="evidence" value="ECO:0007669"/>
    <property type="project" value="TreeGrafter"/>
</dbReference>
<dbReference type="InterPro" id="IPR041679">
    <property type="entry name" value="DNA2/NAM7-like_C"/>
</dbReference>
<evidence type="ECO:0000256" key="2">
    <source>
        <dbReference type="ARBA" id="ARBA00022801"/>
    </source>
</evidence>
<keyword evidence="3 9" id="KW-0347">Helicase</keyword>
<evidence type="ECO:0000259" key="7">
    <source>
        <dbReference type="Pfam" id="PF13087"/>
    </source>
</evidence>
<feature type="compositionally biased region" description="Pro residues" evidence="5">
    <location>
        <begin position="775"/>
        <end position="786"/>
    </location>
</feature>
<feature type="domain" description="DNA2/NAM7 helicase helicase" evidence="6">
    <location>
        <begin position="273"/>
        <end position="539"/>
    </location>
</feature>
<reference evidence="9" key="2">
    <citation type="submission" date="2021-04" db="EMBL/GenBank/DDBJ databases">
        <authorList>
            <person name="Podell S."/>
        </authorList>
    </citation>
    <scope>NUCLEOTIDE SEQUENCE</scope>
    <source>
        <strain evidence="9">Hildebrandi</strain>
    </source>
</reference>
<proteinExistence type="predicted"/>
<keyword evidence="10" id="KW-1185">Reference proteome</keyword>
<dbReference type="Pfam" id="PF13087">
    <property type="entry name" value="AAA_12"/>
    <property type="match status" value="1"/>
</dbReference>
<organism evidence="9 10">
    <name type="scientific">Nitzschia inconspicua</name>
    <dbReference type="NCBI Taxonomy" id="303405"/>
    <lineage>
        <taxon>Eukaryota</taxon>
        <taxon>Sar</taxon>
        <taxon>Stramenopiles</taxon>
        <taxon>Ochrophyta</taxon>
        <taxon>Bacillariophyta</taxon>
        <taxon>Bacillariophyceae</taxon>
        <taxon>Bacillariophycidae</taxon>
        <taxon>Bacillariales</taxon>
        <taxon>Bacillariaceae</taxon>
        <taxon>Nitzschia</taxon>
    </lineage>
</organism>
<feature type="domain" description="DNA2/NAM7 helicase-like C-terminal" evidence="7">
    <location>
        <begin position="548"/>
        <end position="741"/>
    </location>
</feature>
<sequence>MIYSRLFYGMRRWTKYGNDQPFRTPRPSQSLAQSILEHPTETIASSTENRESFIGYRRKVFSSLGEGLPKALPNFFSSMTEYQKSLASLVVEETIHTVISSLDTLLQSLRMKNRKKGVYLQIDERHGNFFTSWTNSPLNAFFRRELKAGTVILILRKGEKPAVKKITLGIVQVGSTKSTRLPRHLSNGERWRKGDRLKIFIYRNKNSISSRDQLEIVPVSSILNYQRQYTACKEEGLDEVLGSELLGQKNDSSAAVDGQPWPITTLDIDIPPLNISQEAAAKQFVQGIAPKINIVQGPPGTGKTTMTCAIICRYLATSKSSDEKKKLLVCGPTNKSVIVLARKVLKSVQREKSLNVVIIGDTVELLSDNPELRSNVVYTYFLYMENTFFSVCKKLQSDLDITRFSKSVDDIFKDMNRKTPSTNTTHVQNTVKEIVAMFEKEKKPNLSALKSKLEIAKQKFSGIDTTKIVQEMLETADVVFCTLSTAGNADMRKMGKVSDLIVDEAAACTESEMLIPICAKPGRMLLVGDPKQLPATVKSDEAKMFGFHRSLQERLMISNGYHFTLLDTQYRMKPAISHWPNAIFYESKVQDGDNVKRSEYGAASKLLLEGEPYTWVQIMGKEEKDASGSTYNEREVEAVVSMILDMKTKHKLSDAWLASPDHVRIMTFYKAQESLLVETLKKHGLNVTVSTVDAGQGCEANIVILSFVRGTLGHMGFICDMQRLNVALTRAKYQLVCVGDVKAMAKLEKRTEHLQLIDMANDADVRADMADEPGKLPPPPPPPPPRLSTKGSSKSGEKRGSNSKKKRAKKAAKK</sequence>
<dbReference type="InterPro" id="IPR041677">
    <property type="entry name" value="DNA2/NAM7_AAA_11"/>
</dbReference>
<dbReference type="Proteomes" id="UP000693970">
    <property type="component" value="Unassembled WGS sequence"/>
</dbReference>
<keyword evidence="2" id="KW-0378">Hydrolase</keyword>
<name>A0A9K3M781_9STRA</name>
<protein>
    <submittedName>
        <fullName evidence="9">DNA helicase</fullName>
    </submittedName>
</protein>
<evidence type="ECO:0000313" key="10">
    <source>
        <dbReference type="Proteomes" id="UP000693970"/>
    </source>
</evidence>
<comment type="caution">
    <text evidence="9">The sequence shown here is derived from an EMBL/GenBank/DDBJ whole genome shotgun (WGS) entry which is preliminary data.</text>
</comment>
<dbReference type="InterPro" id="IPR047187">
    <property type="entry name" value="SF1_C_Upf1"/>
</dbReference>
<evidence type="ECO:0000256" key="4">
    <source>
        <dbReference type="ARBA" id="ARBA00022840"/>
    </source>
</evidence>
<dbReference type="OrthoDB" id="43512at2759"/>
<dbReference type="FunFam" id="3.40.50.300:FF:000326">
    <property type="entry name" value="P-loop containing nucleoside triphosphate hydrolase"/>
    <property type="match status" value="1"/>
</dbReference>
<gene>
    <name evidence="9" type="ORF">IV203_013993</name>
    <name evidence="8" type="ORF">IV203_014226</name>
</gene>
<dbReference type="EMBL" id="JAGRRH010000054">
    <property type="protein sequence ID" value="KAG7338540.1"/>
    <property type="molecule type" value="Genomic_DNA"/>
</dbReference>
<dbReference type="InterPro" id="IPR045055">
    <property type="entry name" value="DNA2/NAM7-like"/>
</dbReference>
<dbReference type="AlphaFoldDB" id="A0A9K3M781"/>
<dbReference type="GO" id="GO:0005694">
    <property type="term" value="C:chromosome"/>
    <property type="evidence" value="ECO:0007669"/>
    <property type="project" value="UniProtKB-ARBA"/>
</dbReference>
<evidence type="ECO:0000256" key="5">
    <source>
        <dbReference type="SAM" id="MobiDB-lite"/>
    </source>
</evidence>
<dbReference type="GO" id="GO:0005524">
    <property type="term" value="F:ATP binding"/>
    <property type="evidence" value="ECO:0007669"/>
    <property type="project" value="UniProtKB-KW"/>
</dbReference>
<dbReference type="GO" id="GO:0004386">
    <property type="term" value="F:helicase activity"/>
    <property type="evidence" value="ECO:0007669"/>
    <property type="project" value="UniProtKB-KW"/>
</dbReference>
<evidence type="ECO:0000256" key="3">
    <source>
        <dbReference type="ARBA" id="ARBA00022806"/>
    </source>
</evidence>
<feature type="region of interest" description="Disordered" evidence="5">
    <location>
        <begin position="766"/>
        <end position="814"/>
    </location>
</feature>
<dbReference type="PANTHER" id="PTHR10887:SF495">
    <property type="entry name" value="HELICASE SENATAXIN ISOFORM X1-RELATED"/>
    <property type="match status" value="1"/>
</dbReference>
<feature type="compositionally biased region" description="Basic residues" evidence="5">
    <location>
        <begin position="801"/>
        <end position="814"/>
    </location>
</feature>
<dbReference type="GO" id="GO:0016787">
    <property type="term" value="F:hydrolase activity"/>
    <property type="evidence" value="ECO:0007669"/>
    <property type="project" value="UniProtKB-KW"/>
</dbReference>
<evidence type="ECO:0000259" key="6">
    <source>
        <dbReference type="Pfam" id="PF13086"/>
    </source>
</evidence>